<dbReference type="PANTHER" id="PTHR43649">
    <property type="entry name" value="ARABINOSE-BINDING PROTEIN-RELATED"/>
    <property type="match status" value="1"/>
</dbReference>
<sequence>MKAKLYRSQGTMRALCRRLTVIASACGILGVCSVAHATTVTIGVPNNNDQIELKKLSPAFEKANPDIQLKWVVLEENVLRQRLTTDITTNGGQFDVLAIGTYEAPLWGKRGWLVPVKDLPADYDLNDLFKTVRDGLSNDGKLYALPFNAESSMTFYRKDLFAAKGLTMPDHPTYEQIQGFAEKLTDKGNGVYGICLRGKAGWGENMAYVGTLVNTFGGRWFDEQWHAQLTSPEWKRAIGFYVNLLQKYGAPGASSNGFNENLSLMTSGKCAIWVDATSAAGILYNKKESSVADKVGFAAAPVQDTAKGSHWLWSWALAIPKTSRSQDAAKRFIAWATSKEYIKLVGADIGWASLPPGTRLSTYQLPEYKTAAPFSEFVRNAIETADPDHPTAKPVPYTGVQFVGIPEFQSFGTVVGQSISGAVAGQTTVDQALQSGQAITDRAVRQAGYLK</sequence>
<evidence type="ECO:0000313" key="5">
    <source>
        <dbReference type="Proteomes" id="UP000054683"/>
    </source>
</evidence>
<evidence type="ECO:0000256" key="3">
    <source>
        <dbReference type="SAM" id="SignalP"/>
    </source>
</evidence>
<evidence type="ECO:0000313" key="4">
    <source>
        <dbReference type="EMBL" id="SAL65224.1"/>
    </source>
</evidence>
<dbReference type="SUPFAM" id="SSF53850">
    <property type="entry name" value="Periplasmic binding protein-like II"/>
    <property type="match status" value="1"/>
</dbReference>
<dbReference type="AlphaFoldDB" id="A0A158J8N5"/>
<dbReference type="Gene3D" id="3.40.190.10">
    <property type="entry name" value="Periplasmic binding protein-like II"/>
    <property type="match status" value="2"/>
</dbReference>
<evidence type="ECO:0000256" key="1">
    <source>
        <dbReference type="ARBA" id="ARBA00004418"/>
    </source>
</evidence>
<dbReference type="InterPro" id="IPR006059">
    <property type="entry name" value="SBP"/>
</dbReference>
<evidence type="ECO:0000256" key="2">
    <source>
        <dbReference type="ARBA" id="ARBA00008520"/>
    </source>
</evidence>
<protein>
    <submittedName>
        <fullName evidence="4">Periplasmic ABC transporter substrate-binding component</fullName>
    </submittedName>
</protein>
<reference evidence="4 5" key="1">
    <citation type="submission" date="2016-01" db="EMBL/GenBank/DDBJ databases">
        <authorList>
            <person name="Oliw E.H."/>
        </authorList>
    </citation>
    <scope>NUCLEOTIDE SEQUENCE [LARGE SCALE GENOMIC DNA]</scope>
    <source>
        <strain evidence="4">LMG 27134</strain>
    </source>
</reference>
<dbReference type="EMBL" id="FCOK02000075">
    <property type="protein sequence ID" value="SAL65224.1"/>
    <property type="molecule type" value="Genomic_DNA"/>
</dbReference>
<organism evidence="4 5">
    <name type="scientific">Caballeronia udeis</name>
    <dbReference type="NCBI Taxonomy" id="1232866"/>
    <lineage>
        <taxon>Bacteria</taxon>
        <taxon>Pseudomonadati</taxon>
        <taxon>Pseudomonadota</taxon>
        <taxon>Betaproteobacteria</taxon>
        <taxon>Burkholderiales</taxon>
        <taxon>Burkholderiaceae</taxon>
        <taxon>Caballeronia</taxon>
    </lineage>
</organism>
<dbReference type="InterPro" id="IPR050490">
    <property type="entry name" value="Bact_solute-bd_prot1"/>
</dbReference>
<dbReference type="PANTHER" id="PTHR43649:SF12">
    <property type="entry name" value="DIACETYLCHITOBIOSE BINDING PROTEIN DASA"/>
    <property type="match status" value="1"/>
</dbReference>
<keyword evidence="3" id="KW-0732">Signal</keyword>
<dbReference type="GO" id="GO:0042597">
    <property type="term" value="C:periplasmic space"/>
    <property type="evidence" value="ECO:0007669"/>
    <property type="project" value="UniProtKB-SubCell"/>
</dbReference>
<gene>
    <name evidence="4" type="ORF">AWB69_07371</name>
</gene>
<dbReference type="CDD" id="cd13585">
    <property type="entry name" value="PBP2_TMBP_like"/>
    <property type="match status" value="1"/>
</dbReference>
<dbReference type="Pfam" id="PF01547">
    <property type="entry name" value="SBP_bac_1"/>
    <property type="match status" value="1"/>
</dbReference>
<dbReference type="RefSeq" id="WP_407923074.1">
    <property type="nucleotide sequence ID" value="NZ_FCOK02000075.1"/>
</dbReference>
<feature type="chain" id="PRO_5008502055" evidence="3">
    <location>
        <begin position="38"/>
        <end position="451"/>
    </location>
</feature>
<name>A0A158J8N5_9BURK</name>
<dbReference type="Proteomes" id="UP000054683">
    <property type="component" value="Unassembled WGS sequence"/>
</dbReference>
<feature type="signal peptide" evidence="3">
    <location>
        <begin position="1"/>
        <end position="37"/>
    </location>
</feature>
<comment type="subcellular location">
    <subcellularLocation>
        <location evidence="1">Periplasm</location>
    </subcellularLocation>
</comment>
<comment type="similarity">
    <text evidence="2">Belongs to the bacterial solute-binding protein 1 family.</text>
</comment>
<proteinExistence type="inferred from homology"/>
<accession>A0A158J8N5</accession>